<proteinExistence type="predicted"/>
<name>A0ABN3RL33_9ACTN</name>
<reference evidence="1 2" key="1">
    <citation type="journal article" date="2019" name="Int. J. Syst. Evol. Microbiol.">
        <title>The Global Catalogue of Microorganisms (GCM) 10K type strain sequencing project: providing services to taxonomists for standard genome sequencing and annotation.</title>
        <authorList>
            <consortium name="The Broad Institute Genomics Platform"/>
            <consortium name="The Broad Institute Genome Sequencing Center for Infectious Disease"/>
            <person name="Wu L."/>
            <person name="Ma J."/>
        </authorList>
    </citation>
    <scope>NUCLEOTIDE SEQUENCE [LARGE SCALE GENOMIC DNA]</scope>
    <source>
        <strain evidence="1 2">JCM 16374</strain>
    </source>
</reference>
<protein>
    <recommendedName>
        <fullName evidence="3">Transposase</fullName>
    </recommendedName>
</protein>
<evidence type="ECO:0000313" key="2">
    <source>
        <dbReference type="Proteomes" id="UP001500994"/>
    </source>
</evidence>
<comment type="caution">
    <text evidence="1">The sequence shown here is derived from an EMBL/GenBank/DDBJ whole genome shotgun (WGS) entry which is preliminary data.</text>
</comment>
<sequence>MRGFRGRFSTKSRSYSTTLGTLRQVRADYRANQQRALTFEELPLDEIPRLGCALGVLSVWRQREPRRQWRSRTGC</sequence>
<dbReference type="EMBL" id="BAAARK010000005">
    <property type="protein sequence ID" value="GAA2654879.1"/>
    <property type="molecule type" value="Genomic_DNA"/>
</dbReference>
<accession>A0ABN3RL33</accession>
<gene>
    <name evidence="1" type="ORF">GCM10009864_20070</name>
</gene>
<evidence type="ECO:0008006" key="3">
    <source>
        <dbReference type="Google" id="ProtNLM"/>
    </source>
</evidence>
<organism evidence="1 2">
    <name type="scientific">Streptomyces lunalinharesii</name>
    <dbReference type="NCBI Taxonomy" id="333384"/>
    <lineage>
        <taxon>Bacteria</taxon>
        <taxon>Bacillati</taxon>
        <taxon>Actinomycetota</taxon>
        <taxon>Actinomycetes</taxon>
        <taxon>Kitasatosporales</taxon>
        <taxon>Streptomycetaceae</taxon>
        <taxon>Streptomyces</taxon>
    </lineage>
</organism>
<dbReference type="Proteomes" id="UP001500994">
    <property type="component" value="Unassembled WGS sequence"/>
</dbReference>
<dbReference type="Pfam" id="PF20199">
    <property type="entry name" value="RepSA"/>
    <property type="match status" value="1"/>
</dbReference>
<keyword evidence="2" id="KW-1185">Reference proteome</keyword>
<dbReference type="InterPro" id="IPR046828">
    <property type="entry name" value="RepSA"/>
</dbReference>
<evidence type="ECO:0000313" key="1">
    <source>
        <dbReference type="EMBL" id="GAA2654879.1"/>
    </source>
</evidence>